<organism evidence="2 4">
    <name type="scientific">Legionella birminghamensis</name>
    <dbReference type="NCBI Taxonomy" id="28083"/>
    <lineage>
        <taxon>Bacteria</taxon>
        <taxon>Pseudomonadati</taxon>
        <taxon>Pseudomonadota</taxon>
        <taxon>Gammaproteobacteria</taxon>
        <taxon>Legionellales</taxon>
        <taxon>Legionellaceae</taxon>
        <taxon>Legionella</taxon>
    </lineage>
</organism>
<dbReference type="Proteomes" id="UP000054735">
    <property type="component" value="Unassembled WGS sequence"/>
</dbReference>
<dbReference type="EMBL" id="UGNW01000001">
    <property type="protein sequence ID" value="STX30665.1"/>
    <property type="molecule type" value="Genomic_DNA"/>
</dbReference>
<protein>
    <submittedName>
        <fullName evidence="2">Uncharacterized protein</fullName>
    </submittedName>
</protein>
<dbReference type="STRING" id="28083.Lbir_1306"/>
<evidence type="ECO:0000313" key="2">
    <source>
        <dbReference type="EMBL" id="STX30665.1"/>
    </source>
</evidence>
<accession>A0A378I7E5</accession>
<dbReference type="EMBL" id="LNXT01000015">
    <property type="protein sequence ID" value="KTC72531.1"/>
    <property type="molecule type" value="Genomic_DNA"/>
</dbReference>
<keyword evidence="3" id="KW-1185">Reference proteome</keyword>
<sequence>MAFIFLVEKANELMKENKTHGMLIGDYDEPIIDQSVKDLSEFKISGTPYKYKEIGNLIDTVHYTKSHHSRFIQLADIYVHSLQLEERRNPQPITASIQNYIKTLQNRFPQKYKQWPQ</sequence>
<dbReference type="Proteomes" id="UP000255066">
    <property type="component" value="Unassembled WGS sequence"/>
</dbReference>
<evidence type="ECO:0000313" key="3">
    <source>
        <dbReference type="Proteomes" id="UP000054735"/>
    </source>
</evidence>
<dbReference type="OrthoDB" id="9800818at2"/>
<dbReference type="InterPro" id="IPR024524">
    <property type="entry name" value="DUF3800"/>
</dbReference>
<gene>
    <name evidence="1" type="ORF">Lbir_1306</name>
    <name evidence="2" type="ORF">NCTC12437_00426</name>
</gene>
<dbReference type="Pfam" id="PF12686">
    <property type="entry name" value="DUF3800"/>
    <property type="match status" value="1"/>
</dbReference>
<dbReference type="AlphaFoldDB" id="A0A378I7E5"/>
<evidence type="ECO:0000313" key="4">
    <source>
        <dbReference type="Proteomes" id="UP000255066"/>
    </source>
</evidence>
<name>A0A378I7E5_9GAMM</name>
<reference evidence="2 4" key="2">
    <citation type="submission" date="2018-06" db="EMBL/GenBank/DDBJ databases">
        <authorList>
            <consortium name="Pathogen Informatics"/>
            <person name="Doyle S."/>
        </authorList>
    </citation>
    <scope>NUCLEOTIDE SEQUENCE [LARGE SCALE GENOMIC DNA]</scope>
    <source>
        <strain evidence="2 4">NCTC12437</strain>
    </source>
</reference>
<reference evidence="1 3" key="1">
    <citation type="submission" date="2015-11" db="EMBL/GenBank/DDBJ databases">
        <title>Genomic analysis of 38 Legionella species identifies large and diverse effector repertoires.</title>
        <authorList>
            <person name="Burstein D."/>
            <person name="Amaro F."/>
            <person name="Zusman T."/>
            <person name="Lifshitz Z."/>
            <person name="Cohen O."/>
            <person name="Gilbert J.A."/>
            <person name="Pupko T."/>
            <person name="Shuman H.A."/>
            <person name="Segal G."/>
        </authorList>
    </citation>
    <scope>NUCLEOTIDE SEQUENCE [LARGE SCALE GENOMIC DNA]</scope>
    <source>
        <strain evidence="1 3">CDC#1407-AL-14</strain>
    </source>
</reference>
<evidence type="ECO:0000313" key="1">
    <source>
        <dbReference type="EMBL" id="KTC72531.1"/>
    </source>
</evidence>
<proteinExistence type="predicted"/>